<feature type="region of interest" description="Disordered" evidence="1">
    <location>
        <begin position="1"/>
        <end position="59"/>
    </location>
</feature>
<comment type="caution">
    <text evidence="2">The sequence shown here is derived from an EMBL/GenBank/DDBJ whole genome shotgun (WGS) entry which is preliminary data.</text>
</comment>
<accession>A0A0C2Z0G1</accession>
<organism evidence="2 3">
    <name type="scientific">Paramagnetospirillum magnetotacticum MS-1</name>
    <dbReference type="NCBI Taxonomy" id="272627"/>
    <lineage>
        <taxon>Bacteria</taxon>
        <taxon>Pseudomonadati</taxon>
        <taxon>Pseudomonadota</taxon>
        <taxon>Alphaproteobacteria</taxon>
        <taxon>Rhodospirillales</taxon>
        <taxon>Magnetospirillaceae</taxon>
        <taxon>Paramagnetospirillum</taxon>
    </lineage>
</organism>
<gene>
    <name evidence="2" type="ORF">CCC_02578</name>
</gene>
<keyword evidence="3" id="KW-1185">Reference proteome</keyword>
<feature type="compositionally biased region" description="Acidic residues" evidence="1">
    <location>
        <begin position="158"/>
        <end position="178"/>
    </location>
</feature>
<feature type="compositionally biased region" description="Low complexity" evidence="1">
    <location>
        <begin position="30"/>
        <end position="47"/>
    </location>
</feature>
<dbReference type="STRING" id="272627.CCC_02578"/>
<reference evidence="2 3" key="1">
    <citation type="submission" date="2015-01" db="EMBL/GenBank/DDBJ databases">
        <title>Genome Sequence of Magnetospirillum magnetotacticum Strain MS-1.</title>
        <authorList>
            <person name="Marinov G.K."/>
            <person name="Smalley M.D."/>
            <person name="DeSalvo G."/>
        </authorList>
    </citation>
    <scope>NUCLEOTIDE SEQUENCE [LARGE SCALE GENOMIC DNA]</scope>
    <source>
        <strain evidence="2 3">MS-1</strain>
    </source>
</reference>
<evidence type="ECO:0000313" key="2">
    <source>
        <dbReference type="EMBL" id="KIM00396.1"/>
    </source>
</evidence>
<dbReference type="Proteomes" id="UP000031971">
    <property type="component" value="Unassembled WGS sequence"/>
</dbReference>
<proteinExistence type="predicted"/>
<name>A0A0C2Z0G1_PARME</name>
<feature type="region of interest" description="Disordered" evidence="1">
    <location>
        <begin position="143"/>
        <end position="190"/>
    </location>
</feature>
<dbReference type="EMBL" id="JXSL01000017">
    <property type="protein sequence ID" value="KIM00396.1"/>
    <property type="molecule type" value="Genomic_DNA"/>
</dbReference>
<sequence length="331" mass="34091">MMMEHEMATNRRPRAKGTPGDKLGKGGGDAAPAPAADAEIPASSAPEPAAPMPAPSAPVIKPVGGDAWASLLSGSPWSSPGAASSTEAALKPVMPSALAEAVANAPPEAAPFTELVSHWSPPFRRQPDREYEEINPAEAAIPVTATASEPEAVVVPEPDPEPEPEPEPEPVPEPEPEPEAAHDHAATETEGVTEMMTSDVELEIASDMEVVEAPAVIEPSPQPQAFIHSTAYAYPAELAPAVETAAEAAPAGLAENPVKEVPVEDLFTGIFNVADSAVRGAIGASTDLLRDPKSLGGKLSVAGQSLVHSIKGRFNALLAPRHGAKSNGDEF</sequence>
<dbReference type="AlphaFoldDB" id="A0A0C2Z0G1"/>
<protein>
    <submittedName>
        <fullName evidence="2">Magnetosome protein MamJ</fullName>
    </submittedName>
</protein>
<evidence type="ECO:0000256" key="1">
    <source>
        <dbReference type="SAM" id="MobiDB-lite"/>
    </source>
</evidence>
<evidence type="ECO:0000313" key="3">
    <source>
        <dbReference type="Proteomes" id="UP000031971"/>
    </source>
</evidence>